<comment type="subcellular location">
    <subcellularLocation>
        <location evidence="1">Nucleus</location>
    </subcellularLocation>
</comment>
<feature type="site" description="Interaction with DNA" evidence="11">
    <location>
        <position position="451"/>
    </location>
</feature>
<dbReference type="PANTHER" id="PTHR12415:SF0">
    <property type="entry name" value="TYROSYL-DNA PHOSPHODIESTERASE 1"/>
    <property type="match status" value="1"/>
</dbReference>
<sequence length="533" mass="61784">MTTNKRTASSLMNDDIEAKKLKTEIDSTSLISTISKESIPSFVDDNITKKKICEYGEKCYRQKNPKHTAEYDHLSTSASTSAKDVNKRLTPVEKIEQSEPYRFFLSTVHGIQDNYNQTNAISLKEILSTEHGQLIRSAQFNYMFDIEFLLEQYPSEFRLKPLLIVHGDSRDDNHSLKTQCSLYPQIELCPARLDIPFGTHHTKMMFLLYETGLRIVIHTANLISQDWRQKTQGIWISPICPKTNDTRESKTNFKKDLLDYIEQYRARQLQFWQKTINEHDFSSINVHIISSTPGRHTGANINKFGHLKLRQTLKNYLNLENNEQYYSAPIIGQFSSIGSLGPNANSWLTKEFLTSLKQLNTNSFDSPELKLIYPTVENVRTSFEGYIAGGSLPYNMQTAMKQTWLINYLHRWKADHRQRSRASPHIKTYLRVTNDQYKNLLWFLVTSANLSKAAWGVLEKNNTQLMIRSYEIGVLFIPKQFSQTIFPLFDSSSFPIPYDLPPVKYESTDKPWIVDMTYKNQPDSHGNMWDPHD</sequence>
<evidence type="ECO:0000256" key="10">
    <source>
        <dbReference type="PIRSR" id="PIRSR610347-2"/>
    </source>
</evidence>
<dbReference type="Proteomes" id="UP000663854">
    <property type="component" value="Unassembled WGS sequence"/>
</dbReference>
<feature type="domain" description="PBZ-type" evidence="12">
    <location>
        <begin position="50"/>
        <end position="73"/>
    </location>
</feature>
<accession>A0A813R888</accession>
<dbReference type="CDD" id="cd09195">
    <property type="entry name" value="PLDc_mTdp1_2"/>
    <property type="match status" value="1"/>
</dbReference>
<evidence type="ECO:0000313" key="14">
    <source>
        <dbReference type="EMBL" id="CAF0776640.1"/>
    </source>
</evidence>
<dbReference type="Proteomes" id="UP000663870">
    <property type="component" value="Unassembled WGS sequence"/>
</dbReference>
<dbReference type="SUPFAM" id="SSF56024">
    <property type="entry name" value="Phospholipase D/nuclease"/>
    <property type="match status" value="2"/>
</dbReference>
<dbReference type="AlphaFoldDB" id="A0A813R888"/>
<dbReference type="GO" id="GO:0003690">
    <property type="term" value="F:double-stranded DNA binding"/>
    <property type="evidence" value="ECO:0007669"/>
    <property type="project" value="TreeGrafter"/>
</dbReference>
<evidence type="ECO:0000313" key="15">
    <source>
        <dbReference type="Proteomes" id="UP000663870"/>
    </source>
</evidence>
<dbReference type="GO" id="GO:0004527">
    <property type="term" value="F:exonuclease activity"/>
    <property type="evidence" value="ECO:0007669"/>
    <property type="project" value="UniProtKB-KW"/>
</dbReference>
<feature type="active site" description="Proton donor/acceptor" evidence="9">
    <location>
        <position position="425"/>
    </location>
</feature>
<feature type="active site" description="Nucleophile" evidence="9">
    <location>
        <position position="201"/>
    </location>
</feature>
<keyword evidence="15" id="KW-1185">Reference proteome</keyword>
<dbReference type="Pfam" id="PF06087">
    <property type="entry name" value="Tyr-DNA_phospho"/>
    <property type="match status" value="1"/>
</dbReference>
<gene>
    <name evidence="14" type="ORF">JXQ802_LOCUS3000</name>
    <name evidence="13" type="ORF">PYM288_LOCUS2603</name>
</gene>
<dbReference type="GO" id="GO:0005634">
    <property type="term" value="C:nucleus"/>
    <property type="evidence" value="ECO:0007669"/>
    <property type="project" value="UniProtKB-SubCell"/>
</dbReference>
<keyword evidence="7" id="KW-0234">DNA repair</keyword>
<evidence type="ECO:0000256" key="2">
    <source>
        <dbReference type="ARBA" id="ARBA00010205"/>
    </source>
</evidence>
<evidence type="ECO:0000256" key="7">
    <source>
        <dbReference type="ARBA" id="ARBA00023204"/>
    </source>
</evidence>
<comment type="caution">
    <text evidence="14">The sequence shown here is derived from an EMBL/GenBank/DDBJ whole genome shotgun (WGS) entry which is preliminary data.</text>
</comment>
<feature type="binding site" evidence="10">
    <location>
        <position position="203"/>
    </location>
    <ligand>
        <name>substrate</name>
    </ligand>
</feature>
<dbReference type="GO" id="GO:0006281">
    <property type="term" value="P:DNA repair"/>
    <property type="evidence" value="ECO:0007669"/>
    <property type="project" value="UniProtKB-KW"/>
</dbReference>
<evidence type="ECO:0000256" key="9">
    <source>
        <dbReference type="PIRSR" id="PIRSR610347-1"/>
    </source>
</evidence>
<proteinExistence type="inferred from homology"/>
<evidence type="ECO:0000256" key="5">
    <source>
        <dbReference type="ARBA" id="ARBA00022801"/>
    </source>
</evidence>
<dbReference type="CDD" id="cd09193">
    <property type="entry name" value="PLDc_mTdp1_1"/>
    <property type="match status" value="1"/>
</dbReference>
<keyword evidence="5" id="KW-0378">Hydrolase</keyword>
<dbReference type="Gene3D" id="3.30.870.10">
    <property type="entry name" value="Endonuclease Chain A"/>
    <property type="match status" value="2"/>
</dbReference>
<keyword evidence="3" id="KW-0540">Nuclease</keyword>
<dbReference type="GO" id="GO:0017005">
    <property type="term" value="F:3'-tyrosyl-DNA phosphodiesterase activity"/>
    <property type="evidence" value="ECO:0007669"/>
    <property type="project" value="TreeGrafter"/>
</dbReference>
<dbReference type="InterPro" id="IPR010347">
    <property type="entry name" value="Tdp1"/>
</dbReference>
<evidence type="ECO:0000256" key="3">
    <source>
        <dbReference type="ARBA" id="ARBA00022722"/>
    </source>
</evidence>
<evidence type="ECO:0000259" key="12">
    <source>
        <dbReference type="Pfam" id="PF10283"/>
    </source>
</evidence>
<protein>
    <recommendedName>
        <fullName evidence="12">PBZ-type domain-containing protein</fullName>
    </recommendedName>
</protein>
<dbReference type="EMBL" id="CAJNOH010000017">
    <property type="protein sequence ID" value="CAF0761062.1"/>
    <property type="molecule type" value="Genomic_DNA"/>
</dbReference>
<keyword evidence="4" id="KW-0227">DNA damage</keyword>
<evidence type="ECO:0000256" key="6">
    <source>
        <dbReference type="ARBA" id="ARBA00022839"/>
    </source>
</evidence>
<keyword evidence="8" id="KW-0539">Nucleus</keyword>
<reference evidence="14" key="1">
    <citation type="submission" date="2021-02" db="EMBL/GenBank/DDBJ databases">
        <authorList>
            <person name="Nowell W R."/>
        </authorList>
    </citation>
    <scope>NUCLEOTIDE SEQUENCE</scope>
</reference>
<evidence type="ECO:0000313" key="13">
    <source>
        <dbReference type="EMBL" id="CAF0761062.1"/>
    </source>
</evidence>
<evidence type="ECO:0000256" key="4">
    <source>
        <dbReference type="ARBA" id="ARBA00022763"/>
    </source>
</evidence>
<name>A0A813R888_9BILA</name>
<dbReference type="Pfam" id="PF10283">
    <property type="entry name" value="zf-CCHH"/>
    <property type="match status" value="1"/>
</dbReference>
<dbReference type="GO" id="GO:0003697">
    <property type="term" value="F:single-stranded DNA binding"/>
    <property type="evidence" value="ECO:0007669"/>
    <property type="project" value="TreeGrafter"/>
</dbReference>
<dbReference type="PANTHER" id="PTHR12415">
    <property type="entry name" value="TYROSYL-DNA PHOSPHODIESTERASE 1"/>
    <property type="match status" value="1"/>
</dbReference>
<comment type="similarity">
    <text evidence="2">Belongs to the tyrosyl-DNA phosphodiesterase family.</text>
</comment>
<organism evidence="14 15">
    <name type="scientific">Rotaria sordida</name>
    <dbReference type="NCBI Taxonomy" id="392033"/>
    <lineage>
        <taxon>Eukaryota</taxon>
        <taxon>Metazoa</taxon>
        <taxon>Spiralia</taxon>
        <taxon>Gnathifera</taxon>
        <taxon>Rotifera</taxon>
        <taxon>Eurotatoria</taxon>
        <taxon>Bdelloidea</taxon>
        <taxon>Philodinida</taxon>
        <taxon>Philodinidae</taxon>
        <taxon>Rotaria</taxon>
    </lineage>
</organism>
<feature type="binding site" evidence="10">
    <location>
        <position position="427"/>
    </location>
    <ligand>
        <name>substrate</name>
    </ligand>
</feature>
<evidence type="ECO:0000256" key="1">
    <source>
        <dbReference type="ARBA" id="ARBA00004123"/>
    </source>
</evidence>
<evidence type="ECO:0000256" key="11">
    <source>
        <dbReference type="PIRSR" id="PIRSR610347-3"/>
    </source>
</evidence>
<dbReference type="InterPro" id="IPR019406">
    <property type="entry name" value="APLF_PBZ"/>
</dbReference>
<dbReference type="EMBL" id="CAJNOL010000039">
    <property type="protein sequence ID" value="CAF0776640.1"/>
    <property type="molecule type" value="Genomic_DNA"/>
</dbReference>
<evidence type="ECO:0000256" key="8">
    <source>
        <dbReference type="ARBA" id="ARBA00023242"/>
    </source>
</evidence>
<keyword evidence="6" id="KW-0269">Exonuclease</keyword>